<dbReference type="SUPFAM" id="SSF51735">
    <property type="entry name" value="NAD(P)-binding Rossmann-fold domains"/>
    <property type="match status" value="1"/>
</dbReference>
<dbReference type="PATRIC" id="fig|908627.4.peg.3766"/>
<dbReference type="InterPro" id="IPR002347">
    <property type="entry name" value="SDR_fam"/>
</dbReference>
<reference evidence="3 4" key="1">
    <citation type="journal article" date="2015" name="Genome Announc.">
        <title>Draft Genome Sequence of Burkholderia sp. Strain PML1(12), an Ectomycorrhizosphere-Inhabiting Bacterium with Effective Mineral-Weathering Ability.</title>
        <authorList>
            <person name="Uroz S."/>
            <person name="Oger P."/>
        </authorList>
    </citation>
    <scope>NUCLEOTIDE SEQUENCE [LARGE SCALE GENOMIC DNA]</scope>
    <source>
        <strain evidence="4">PML1(12)</strain>
    </source>
</reference>
<evidence type="ECO:0000313" key="4">
    <source>
        <dbReference type="Proteomes" id="UP000035963"/>
    </source>
</evidence>
<comment type="caution">
    <text evidence="3">The sequence shown here is derived from an EMBL/GenBank/DDBJ whole genome shotgun (WGS) entry which is preliminary data.</text>
</comment>
<dbReference type="GO" id="GO:0016616">
    <property type="term" value="F:oxidoreductase activity, acting on the CH-OH group of donors, NAD or NADP as acceptor"/>
    <property type="evidence" value="ECO:0007669"/>
    <property type="project" value="TreeGrafter"/>
</dbReference>
<proteinExistence type="inferred from homology"/>
<evidence type="ECO:0000313" key="3">
    <source>
        <dbReference type="EMBL" id="KLU24958.1"/>
    </source>
</evidence>
<protein>
    <submittedName>
        <fullName evidence="3">Short-chain dehydrogenase</fullName>
    </submittedName>
</protein>
<dbReference type="RefSeq" id="WP_047847803.1">
    <property type="nucleotide sequence ID" value="NZ_AEJF01000108.1"/>
</dbReference>
<dbReference type="PRINTS" id="PR00081">
    <property type="entry name" value="GDHRDH"/>
</dbReference>
<gene>
    <name evidence="3" type="ORF">EOS_16805</name>
</gene>
<dbReference type="PANTHER" id="PTHR42760">
    <property type="entry name" value="SHORT-CHAIN DEHYDROGENASES/REDUCTASES FAMILY MEMBER"/>
    <property type="match status" value="1"/>
</dbReference>
<dbReference type="InterPro" id="IPR020904">
    <property type="entry name" value="Sc_DH/Rdtase_CS"/>
</dbReference>
<dbReference type="PRINTS" id="PR00080">
    <property type="entry name" value="SDRFAMILY"/>
</dbReference>
<evidence type="ECO:0000256" key="1">
    <source>
        <dbReference type="ARBA" id="ARBA00006484"/>
    </source>
</evidence>
<dbReference type="OrthoDB" id="9806974at2"/>
<sequence>MLLQDKVCVIVGAASLRGIGYAVAELFAEHGAKIIAVDILMNDIITSEIKASIDSKTGRNAYVSGIRCDIANSADCRQLFKEALSRYGTVDCLVNSAAIVKAQSMLTIEEADYDRIMGVNLKGAFNLCKSALEVFAERKSGTIVNVASVAAQRGGGLVGGAHYAASKGGVISLTRTIAREFGPLGIRANVVCPSMTETGMLDGMTAERQKEIEMSIPLQRAGRPVEIAGACLFLASDLSGYVTGATIDVNGGSHIH</sequence>
<comment type="similarity">
    <text evidence="1">Belongs to the short-chain dehydrogenases/reductases (SDR) family.</text>
</comment>
<accession>A0A0J1FYC9</accession>
<dbReference type="FunFam" id="3.40.50.720:FF:000084">
    <property type="entry name" value="Short-chain dehydrogenase reductase"/>
    <property type="match status" value="1"/>
</dbReference>
<dbReference type="PANTHER" id="PTHR42760:SF133">
    <property type="entry name" value="3-OXOACYL-[ACYL-CARRIER-PROTEIN] REDUCTASE"/>
    <property type="match status" value="1"/>
</dbReference>
<dbReference type="AlphaFoldDB" id="A0A0J1FYC9"/>
<dbReference type="Pfam" id="PF13561">
    <property type="entry name" value="adh_short_C2"/>
    <property type="match status" value="1"/>
</dbReference>
<dbReference type="Gene3D" id="3.40.50.720">
    <property type="entry name" value="NAD(P)-binding Rossmann-like Domain"/>
    <property type="match status" value="1"/>
</dbReference>
<dbReference type="PROSITE" id="PS00061">
    <property type="entry name" value="ADH_SHORT"/>
    <property type="match status" value="1"/>
</dbReference>
<dbReference type="Proteomes" id="UP000035963">
    <property type="component" value="Unassembled WGS sequence"/>
</dbReference>
<dbReference type="InterPro" id="IPR036291">
    <property type="entry name" value="NAD(P)-bd_dom_sf"/>
</dbReference>
<name>A0A0J1FYC9_9BURK</name>
<evidence type="ECO:0000256" key="2">
    <source>
        <dbReference type="ARBA" id="ARBA00023002"/>
    </source>
</evidence>
<organism evidence="3 4">
    <name type="scientific">Caballeronia mineralivorans PML1(12)</name>
    <dbReference type="NCBI Taxonomy" id="908627"/>
    <lineage>
        <taxon>Bacteria</taxon>
        <taxon>Pseudomonadati</taxon>
        <taxon>Pseudomonadota</taxon>
        <taxon>Betaproteobacteria</taxon>
        <taxon>Burkholderiales</taxon>
        <taxon>Burkholderiaceae</taxon>
        <taxon>Caballeronia</taxon>
    </lineage>
</organism>
<keyword evidence="2" id="KW-0560">Oxidoreductase</keyword>
<dbReference type="EMBL" id="AEJF01000108">
    <property type="protein sequence ID" value="KLU24958.1"/>
    <property type="molecule type" value="Genomic_DNA"/>
</dbReference>
<keyword evidence="4" id="KW-1185">Reference proteome</keyword>